<sequence length="446" mass="50138">SVCQMVLLVLAYTSFCFISYHVSSDWALFGTTTLAWALYHALDGRINECTHSNVADQKSYGGRSMMKFIMFLNSTNTVQLNQFSPLKRDWQSGKFARLPRETGGGSENGVFPMKNLTEELAMIDHDVIAPILALEEEEEKPYIPKIDHGIVAPLLALVTSIGLIANFLALYGVYRFKHLHNTFGVLCVVLALANFGDSSIHLVWGALGPYLFDKRTLHGKRGKIVGLYYSMEKNVVITALFVAMPITLALIQVSPLFWTDHCYMIYFKDCKVPGWGHADTKCNNMYSFYVDFLIPLVVFGGIVLLDGIAISSIRKAIKTIAKYDENFKFKLIMEIGFLVQSVCQKAFSIIGYASLSVISKYASNNDWVLFGTTTLAWPLIHAVDGIVMFIFQARRDFNRSPSSVFRVEKAVVEVMKLDSRELKDEKNAVEGEKMNHQDVPSKKRPN</sequence>
<dbReference type="InterPro" id="IPR019430">
    <property type="entry name" value="7TM_GPCR_serpentine_rcpt_Srx"/>
</dbReference>
<dbReference type="PANTHER" id="PTHR23017:SF3">
    <property type="entry name" value="G-PROTEIN COUPLED RECEPTORS FAMILY 1 PROFILE DOMAIN-CONTAINING PROTEIN"/>
    <property type="match status" value="1"/>
</dbReference>
<accession>A0A8R1Z5Q4</accession>
<dbReference type="SUPFAM" id="SSF81321">
    <property type="entry name" value="Family A G protein-coupled receptor-like"/>
    <property type="match status" value="1"/>
</dbReference>
<organism evidence="1 2">
    <name type="scientific">Pristionchus pacificus</name>
    <name type="common">Parasitic nematode worm</name>
    <dbReference type="NCBI Taxonomy" id="54126"/>
    <lineage>
        <taxon>Eukaryota</taxon>
        <taxon>Metazoa</taxon>
        <taxon>Ecdysozoa</taxon>
        <taxon>Nematoda</taxon>
        <taxon>Chromadorea</taxon>
        <taxon>Rhabditida</taxon>
        <taxon>Rhabditina</taxon>
        <taxon>Diplogasteromorpha</taxon>
        <taxon>Diplogasteroidea</taxon>
        <taxon>Neodiplogasteridae</taxon>
        <taxon>Pristionchus</taxon>
    </lineage>
</organism>
<reference evidence="2" key="1">
    <citation type="journal article" date="2008" name="Nat. Genet.">
        <title>The Pristionchus pacificus genome provides a unique perspective on nematode lifestyle and parasitism.</title>
        <authorList>
            <person name="Dieterich C."/>
            <person name="Clifton S.W."/>
            <person name="Schuster L.N."/>
            <person name="Chinwalla A."/>
            <person name="Delehaunty K."/>
            <person name="Dinkelacker I."/>
            <person name="Fulton L."/>
            <person name="Fulton R."/>
            <person name="Godfrey J."/>
            <person name="Minx P."/>
            <person name="Mitreva M."/>
            <person name="Roeseler W."/>
            <person name="Tian H."/>
            <person name="Witte H."/>
            <person name="Yang S.P."/>
            <person name="Wilson R.K."/>
            <person name="Sommer R.J."/>
        </authorList>
    </citation>
    <scope>NUCLEOTIDE SEQUENCE [LARGE SCALE GENOMIC DNA]</scope>
    <source>
        <strain evidence="2">PS312</strain>
    </source>
</reference>
<evidence type="ECO:0000313" key="1">
    <source>
        <dbReference type="EnsemblMetazoa" id="PPA41561.1"/>
    </source>
</evidence>
<evidence type="ECO:0000313" key="2">
    <source>
        <dbReference type="Proteomes" id="UP000005239"/>
    </source>
</evidence>
<reference evidence="1" key="2">
    <citation type="submission" date="2022-06" db="UniProtKB">
        <authorList>
            <consortium name="EnsemblMetazoa"/>
        </authorList>
    </citation>
    <scope>IDENTIFICATION</scope>
    <source>
        <strain evidence="1">PS312</strain>
    </source>
</reference>
<protein>
    <submittedName>
        <fullName evidence="1">G protein-coupled receptor</fullName>
    </submittedName>
</protein>
<dbReference type="AlphaFoldDB" id="A0A2A6CL27"/>
<dbReference type="Proteomes" id="UP000005239">
    <property type="component" value="Unassembled WGS sequence"/>
</dbReference>
<accession>A0A2A6CL27</accession>
<dbReference type="Gene3D" id="1.20.1070.10">
    <property type="entry name" value="Rhodopsin 7-helix transmembrane proteins"/>
    <property type="match status" value="1"/>
</dbReference>
<keyword evidence="2" id="KW-1185">Reference proteome</keyword>
<gene>
    <name evidence="1" type="primary">WBGene00279930</name>
</gene>
<name>A0A2A6CL27_PRIPA</name>
<dbReference type="EnsemblMetazoa" id="PPA41561.1">
    <property type="protein sequence ID" value="PPA41561.1"/>
    <property type="gene ID" value="WBGene00279930"/>
</dbReference>
<proteinExistence type="predicted"/>
<dbReference type="Pfam" id="PF10328">
    <property type="entry name" value="7TM_GPCR_Srx"/>
    <property type="match status" value="2"/>
</dbReference>
<dbReference type="PANTHER" id="PTHR23017">
    <property type="entry name" value="SERPENTINE RECEPTOR, CLASS X"/>
    <property type="match status" value="1"/>
</dbReference>